<gene>
    <name evidence="5" type="ORF">NSMM_290006</name>
</gene>
<feature type="transmembrane region" description="Helical" evidence="3">
    <location>
        <begin position="179"/>
        <end position="198"/>
    </location>
</feature>
<dbReference type="GO" id="GO:0016020">
    <property type="term" value="C:membrane"/>
    <property type="evidence" value="ECO:0007669"/>
    <property type="project" value="UniProtKB-SubCell"/>
</dbReference>
<dbReference type="InterPro" id="IPR003918">
    <property type="entry name" value="NADH_UbQ_OxRdtase"/>
</dbReference>
<evidence type="ECO:0000256" key="1">
    <source>
        <dbReference type="ARBA" id="ARBA00004127"/>
    </source>
</evidence>
<dbReference type="STRING" id="51642.NSMM_290006"/>
<dbReference type="PRINTS" id="PR01437">
    <property type="entry name" value="NUOXDRDTASE4"/>
</dbReference>
<dbReference type="GO" id="GO:0008137">
    <property type="term" value="F:NADH dehydrogenase (ubiquinone) activity"/>
    <property type="evidence" value="ECO:0007669"/>
    <property type="project" value="InterPro"/>
</dbReference>
<accession>A0A1G5SD01</accession>
<feature type="transmembrane region" description="Helical" evidence="3">
    <location>
        <begin position="12"/>
        <end position="31"/>
    </location>
</feature>
<dbReference type="GO" id="GO:0003954">
    <property type="term" value="F:NADH dehydrogenase activity"/>
    <property type="evidence" value="ECO:0007669"/>
    <property type="project" value="TreeGrafter"/>
</dbReference>
<dbReference type="GO" id="GO:0048039">
    <property type="term" value="F:ubiquinone binding"/>
    <property type="evidence" value="ECO:0007669"/>
    <property type="project" value="TreeGrafter"/>
</dbReference>
<feature type="transmembrane region" description="Helical" evidence="3">
    <location>
        <begin position="471"/>
        <end position="491"/>
    </location>
</feature>
<feature type="domain" description="NADH:quinone oxidoreductase/Mrp antiporter transmembrane" evidence="4">
    <location>
        <begin position="138"/>
        <end position="431"/>
    </location>
</feature>
<dbReference type="GO" id="GO:0012505">
    <property type="term" value="C:endomembrane system"/>
    <property type="evidence" value="ECO:0007669"/>
    <property type="project" value="UniProtKB-SubCell"/>
</dbReference>
<feature type="transmembrane region" description="Helical" evidence="3">
    <location>
        <begin position="118"/>
        <end position="136"/>
    </location>
</feature>
<evidence type="ECO:0000313" key="6">
    <source>
        <dbReference type="Proteomes" id="UP000198729"/>
    </source>
</evidence>
<keyword evidence="6" id="KW-1185">Reference proteome</keyword>
<dbReference type="GO" id="GO:0015990">
    <property type="term" value="P:electron transport coupled proton transport"/>
    <property type="evidence" value="ECO:0007669"/>
    <property type="project" value="TreeGrafter"/>
</dbReference>
<dbReference type="AlphaFoldDB" id="A0A1G5SD01"/>
<proteinExistence type="predicted"/>
<dbReference type="Proteomes" id="UP000198729">
    <property type="component" value="Unassembled WGS sequence"/>
</dbReference>
<dbReference type="Pfam" id="PF00361">
    <property type="entry name" value="Proton_antipo_M"/>
    <property type="match status" value="1"/>
</dbReference>
<feature type="transmembrane region" description="Helical" evidence="3">
    <location>
        <begin position="340"/>
        <end position="361"/>
    </location>
</feature>
<evidence type="ECO:0000256" key="2">
    <source>
        <dbReference type="RuleBase" id="RU000320"/>
    </source>
</evidence>
<feature type="transmembrane region" description="Helical" evidence="3">
    <location>
        <begin position="286"/>
        <end position="305"/>
    </location>
</feature>
<comment type="subcellular location">
    <subcellularLocation>
        <location evidence="1">Endomembrane system</location>
        <topology evidence="1">Multi-pass membrane protein</topology>
    </subcellularLocation>
    <subcellularLocation>
        <location evidence="2">Membrane</location>
        <topology evidence="2">Multi-pass membrane protein</topology>
    </subcellularLocation>
</comment>
<dbReference type="OrthoDB" id="9768329at2"/>
<sequence>MDINIINWPQTALFPVLSVLTAIPLLTSLIVLRMTSATNSLRLAIASAIVTLLLTIYMISIFNSSEPGVQLFEQIALFNLTYSVGVDGANILFIAITAVITLLALIYLLTTRRAEDRIQVAAILGYEGILVGAFVAMNALQFWFWCVLELVPVILMTIRGGSGQKRRWVAGLLLQHWGSGLFMTFCGFTLLAFGVMGSEESLSFDWVRLVQNKNELEYGNLIFLLLFFGFAIRMPLFPFHGWLPILSQYGTVASTTVFIVGIKLGLYAVVRFILPVVPEIAAQWNWLVLLLGLAGIFYGIVLALMQINIRRLLAFSVISHTGMLVIGVFDFNLYGLEASILLATSFGLAGAGIALSIGMIYKRTHTAYLPRLGGMIDVSAALAFLFVVSALSTMGMPGTPGFDGIHLLIDGTIKNFGWFVSIAILVGNVLTAALLLRAFQQIFIAAPKRYQPNVKPSFQSSIAPSVRNEGIIAAIICTLLIGIGFYTTPWLQIIDQNLDRFNGYYSTTSSHEIQH</sequence>
<dbReference type="EMBL" id="FMWO01000035">
    <property type="protein sequence ID" value="SCZ84867.1"/>
    <property type="molecule type" value="Genomic_DNA"/>
</dbReference>
<name>A0A1G5SD01_9PROT</name>
<dbReference type="PANTHER" id="PTHR43507:SF1">
    <property type="entry name" value="NADH-UBIQUINONE OXIDOREDUCTASE CHAIN 4"/>
    <property type="match status" value="1"/>
</dbReference>
<feature type="transmembrane region" description="Helical" evidence="3">
    <location>
        <begin position="43"/>
        <end position="62"/>
    </location>
</feature>
<keyword evidence="3" id="KW-1133">Transmembrane helix</keyword>
<feature type="transmembrane region" description="Helical" evidence="3">
    <location>
        <begin position="249"/>
        <end position="274"/>
    </location>
</feature>
<reference evidence="5 6" key="1">
    <citation type="submission" date="2016-10" db="EMBL/GenBank/DDBJ databases">
        <authorList>
            <person name="de Groot N.N."/>
        </authorList>
    </citation>
    <scope>NUCLEOTIDE SEQUENCE [LARGE SCALE GENOMIC DNA]</scope>
    <source>
        <strain evidence="5">1</strain>
    </source>
</reference>
<organism evidence="5 6">
    <name type="scientific">Nitrosomonas mobilis</name>
    <dbReference type="NCBI Taxonomy" id="51642"/>
    <lineage>
        <taxon>Bacteria</taxon>
        <taxon>Pseudomonadati</taxon>
        <taxon>Pseudomonadota</taxon>
        <taxon>Betaproteobacteria</taxon>
        <taxon>Nitrosomonadales</taxon>
        <taxon>Nitrosomonadaceae</taxon>
        <taxon>Nitrosomonas</taxon>
    </lineage>
</organism>
<dbReference type="GO" id="GO:0042773">
    <property type="term" value="P:ATP synthesis coupled electron transport"/>
    <property type="evidence" value="ECO:0007669"/>
    <property type="project" value="InterPro"/>
</dbReference>
<dbReference type="InterPro" id="IPR001750">
    <property type="entry name" value="ND/Mrp_TM"/>
</dbReference>
<evidence type="ECO:0000259" key="4">
    <source>
        <dbReference type="Pfam" id="PF00361"/>
    </source>
</evidence>
<dbReference type="PANTHER" id="PTHR43507">
    <property type="entry name" value="NADH-UBIQUINONE OXIDOREDUCTASE CHAIN 4"/>
    <property type="match status" value="1"/>
</dbReference>
<protein>
    <submittedName>
        <fullName evidence="5">Proton-translocating NADH-quinone oxidoreductase, chain M</fullName>
    </submittedName>
</protein>
<keyword evidence="2 3" id="KW-0812">Transmembrane</keyword>
<evidence type="ECO:0000256" key="3">
    <source>
        <dbReference type="SAM" id="Phobius"/>
    </source>
</evidence>
<feature type="transmembrane region" description="Helical" evidence="3">
    <location>
        <begin position="89"/>
        <end position="109"/>
    </location>
</feature>
<feature type="transmembrane region" description="Helical" evidence="3">
    <location>
        <begin position="373"/>
        <end position="396"/>
    </location>
</feature>
<feature type="transmembrane region" description="Helical" evidence="3">
    <location>
        <begin position="416"/>
        <end position="439"/>
    </location>
</feature>
<evidence type="ECO:0000313" key="5">
    <source>
        <dbReference type="EMBL" id="SCZ84867.1"/>
    </source>
</evidence>
<feature type="transmembrane region" description="Helical" evidence="3">
    <location>
        <begin position="218"/>
        <end position="237"/>
    </location>
</feature>
<keyword evidence="3" id="KW-0472">Membrane</keyword>